<keyword evidence="10 13" id="KW-1133">Transmembrane helix</keyword>
<dbReference type="Proteomes" id="UP001211894">
    <property type="component" value="Unassembled WGS sequence"/>
</dbReference>
<keyword evidence="11" id="KW-0902">Two-component regulatory system</keyword>
<evidence type="ECO:0000313" key="15">
    <source>
        <dbReference type="EMBL" id="MDA7025578.1"/>
    </source>
</evidence>
<evidence type="ECO:0000256" key="1">
    <source>
        <dbReference type="ARBA" id="ARBA00000085"/>
    </source>
</evidence>
<evidence type="ECO:0000256" key="13">
    <source>
        <dbReference type="SAM" id="Phobius"/>
    </source>
</evidence>
<evidence type="ECO:0000256" key="3">
    <source>
        <dbReference type="ARBA" id="ARBA00012438"/>
    </source>
</evidence>
<keyword evidence="8 15" id="KW-0418">Kinase</keyword>
<keyword evidence="5" id="KW-0808">Transferase</keyword>
<keyword evidence="4" id="KW-1003">Cell membrane</keyword>
<evidence type="ECO:0000259" key="14">
    <source>
        <dbReference type="PROSITE" id="PS50109"/>
    </source>
</evidence>
<dbReference type="InterPro" id="IPR004358">
    <property type="entry name" value="Sig_transdc_His_kin-like_C"/>
</dbReference>
<dbReference type="PANTHER" id="PTHR45453">
    <property type="entry name" value="PHOSPHATE REGULON SENSOR PROTEIN PHOR"/>
    <property type="match status" value="1"/>
</dbReference>
<gene>
    <name evidence="15" type="ORF">PJ311_03000</name>
</gene>
<protein>
    <recommendedName>
        <fullName evidence="3">histidine kinase</fullName>
        <ecNumber evidence="3">2.7.13.3</ecNumber>
    </recommendedName>
</protein>
<evidence type="ECO:0000256" key="2">
    <source>
        <dbReference type="ARBA" id="ARBA00004651"/>
    </source>
</evidence>
<evidence type="ECO:0000256" key="7">
    <source>
        <dbReference type="ARBA" id="ARBA00022741"/>
    </source>
</evidence>
<evidence type="ECO:0000256" key="9">
    <source>
        <dbReference type="ARBA" id="ARBA00022840"/>
    </source>
</evidence>
<comment type="catalytic activity">
    <reaction evidence="1">
        <text>ATP + protein L-histidine = ADP + protein N-phospho-L-histidine.</text>
        <dbReference type="EC" id="2.7.13.3"/>
    </reaction>
</comment>
<evidence type="ECO:0000256" key="8">
    <source>
        <dbReference type="ARBA" id="ARBA00022777"/>
    </source>
</evidence>
<dbReference type="InterPro" id="IPR036890">
    <property type="entry name" value="HATPase_C_sf"/>
</dbReference>
<evidence type="ECO:0000256" key="12">
    <source>
        <dbReference type="ARBA" id="ARBA00023136"/>
    </source>
</evidence>
<dbReference type="InterPro" id="IPR050351">
    <property type="entry name" value="BphY/WalK/GraS-like"/>
</dbReference>
<dbReference type="GO" id="GO:0016301">
    <property type="term" value="F:kinase activity"/>
    <property type="evidence" value="ECO:0007669"/>
    <property type="project" value="UniProtKB-KW"/>
</dbReference>
<sequence>MFKAYLQDRTWIILFSILGTGFVTIVVALGILEKGSGISRANIFYMFILMIVFLSIGLFIDYGRQRSFLSQLNKQYVEVSMQTGEVLKAYQPATKEQKMWAELVAKLNKEYREKLSCYSRERQQHLDFTNQWIHHMKTPVSVISLLIQEGNKQSEIRSIRSLLTEIEEENDRFRYGLDMMLHMARLDHFAIDLKAEQIDVIGLLREIINEEKRQFIKRRLFPKLVISDDCVMVYSDKKWLTVVFQQILHNALKYSPQNKGEDIVMKVEQTGNQTAVSIIDQGIGIPAQDLPRIFQPFFTGENGRRQQEATGMGLYLSKEICRHLGHELSASSEQGKGTVMTVTFSSNTLHGNVTKL</sequence>
<keyword evidence="7" id="KW-0547">Nucleotide-binding</keyword>
<keyword evidence="6 13" id="KW-0812">Transmembrane</keyword>
<dbReference type="Gene3D" id="3.30.565.10">
    <property type="entry name" value="Histidine kinase-like ATPase, C-terminal domain"/>
    <property type="match status" value="1"/>
</dbReference>
<proteinExistence type="predicted"/>
<dbReference type="EMBL" id="JAQKAB010000001">
    <property type="protein sequence ID" value="MDA7025578.1"/>
    <property type="molecule type" value="Genomic_DNA"/>
</dbReference>
<evidence type="ECO:0000256" key="5">
    <source>
        <dbReference type="ARBA" id="ARBA00022679"/>
    </source>
</evidence>
<dbReference type="SUPFAM" id="SSF55874">
    <property type="entry name" value="ATPase domain of HSP90 chaperone/DNA topoisomerase II/histidine kinase"/>
    <property type="match status" value="1"/>
</dbReference>
<dbReference type="RefSeq" id="WP_271339410.1">
    <property type="nucleotide sequence ID" value="NZ_JAQKAB010000001.1"/>
</dbReference>
<dbReference type="SMART" id="SM00387">
    <property type="entry name" value="HATPase_c"/>
    <property type="match status" value="1"/>
</dbReference>
<evidence type="ECO:0000256" key="4">
    <source>
        <dbReference type="ARBA" id="ARBA00022475"/>
    </source>
</evidence>
<keyword evidence="12 13" id="KW-0472">Membrane</keyword>
<dbReference type="InterPro" id="IPR005467">
    <property type="entry name" value="His_kinase_dom"/>
</dbReference>
<feature type="transmembrane region" description="Helical" evidence="13">
    <location>
        <begin position="43"/>
        <end position="62"/>
    </location>
</feature>
<evidence type="ECO:0000256" key="11">
    <source>
        <dbReference type="ARBA" id="ARBA00023012"/>
    </source>
</evidence>
<organism evidence="15 16">
    <name type="scientific">Bacillus changyiensis</name>
    <dbReference type="NCBI Taxonomy" id="3004103"/>
    <lineage>
        <taxon>Bacteria</taxon>
        <taxon>Bacillati</taxon>
        <taxon>Bacillota</taxon>
        <taxon>Bacilli</taxon>
        <taxon>Bacillales</taxon>
        <taxon>Bacillaceae</taxon>
        <taxon>Bacillus</taxon>
    </lineage>
</organism>
<comment type="caution">
    <text evidence="15">The sequence shown here is derived from an EMBL/GenBank/DDBJ whole genome shotgun (WGS) entry which is preliminary data.</text>
</comment>
<dbReference type="Pfam" id="PF02518">
    <property type="entry name" value="HATPase_c"/>
    <property type="match status" value="1"/>
</dbReference>
<keyword evidence="16" id="KW-1185">Reference proteome</keyword>
<name>A0ABT4WZX2_9BACI</name>
<dbReference type="PRINTS" id="PR00344">
    <property type="entry name" value="BCTRLSENSOR"/>
</dbReference>
<evidence type="ECO:0000256" key="6">
    <source>
        <dbReference type="ARBA" id="ARBA00022692"/>
    </source>
</evidence>
<feature type="transmembrane region" description="Helical" evidence="13">
    <location>
        <begin position="12"/>
        <end position="31"/>
    </location>
</feature>
<evidence type="ECO:0000256" key="10">
    <source>
        <dbReference type="ARBA" id="ARBA00022989"/>
    </source>
</evidence>
<dbReference type="InterPro" id="IPR003594">
    <property type="entry name" value="HATPase_dom"/>
</dbReference>
<evidence type="ECO:0000313" key="16">
    <source>
        <dbReference type="Proteomes" id="UP001211894"/>
    </source>
</evidence>
<reference evidence="15 16" key="1">
    <citation type="submission" date="2023-01" db="EMBL/GenBank/DDBJ databases">
        <title>Bacillus changyiensis sp. nov., isolated from a coastal deposit.</title>
        <authorList>
            <person name="Xiao G."/>
            <person name="Lai Q."/>
            <person name="Hu Z."/>
            <person name="Shao Z."/>
        </authorList>
    </citation>
    <scope>NUCLEOTIDE SEQUENCE [LARGE SCALE GENOMIC DNA]</scope>
    <source>
        <strain evidence="15 16">CLL-7-23</strain>
    </source>
</reference>
<dbReference type="PROSITE" id="PS50109">
    <property type="entry name" value="HIS_KIN"/>
    <property type="match status" value="1"/>
</dbReference>
<comment type="subcellular location">
    <subcellularLocation>
        <location evidence="2">Cell membrane</location>
        <topology evidence="2">Multi-pass membrane protein</topology>
    </subcellularLocation>
</comment>
<dbReference type="EC" id="2.7.13.3" evidence="3"/>
<keyword evidence="9" id="KW-0067">ATP-binding</keyword>
<accession>A0ABT4WZX2</accession>
<feature type="domain" description="Histidine kinase" evidence="14">
    <location>
        <begin position="131"/>
        <end position="348"/>
    </location>
</feature>
<dbReference type="PANTHER" id="PTHR45453:SF2">
    <property type="entry name" value="HISTIDINE KINASE"/>
    <property type="match status" value="1"/>
</dbReference>